<reference evidence="2 3" key="1">
    <citation type="journal article" date="2024" name="J Genomics">
        <title>Draft genome sequencing and assembly of Favolaschia claudopus CIRM-BRFM 2984 isolated from oak limbs.</title>
        <authorList>
            <person name="Navarro D."/>
            <person name="Drula E."/>
            <person name="Chaduli D."/>
            <person name="Cazenave R."/>
            <person name="Ahrendt S."/>
            <person name="Wang J."/>
            <person name="Lipzen A."/>
            <person name="Daum C."/>
            <person name="Barry K."/>
            <person name="Grigoriev I.V."/>
            <person name="Favel A."/>
            <person name="Rosso M.N."/>
            <person name="Martin F."/>
        </authorList>
    </citation>
    <scope>NUCLEOTIDE SEQUENCE [LARGE SCALE GENOMIC DNA]</scope>
    <source>
        <strain evidence="2 3">CIRM-BRFM 2984</strain>
    </source>
</reference>
<feature type="non-terminal residue" evidence="2">
    <location>
        <position position="697"/>
    </location>
</feature>
<feature type="region of interest" description="Disordered" evidence="1">
    <location>
        <begin position="640"/>
        <end position="697"/>
    </location>
</feature>
<feature type="compositionally biased region" description="Basic and acidic residues" evidence="1">
    <location>
        <begin position="672"/>
        <end position="684"/>
    </location>
</feature>
<dbReference type="AlphaFoldDB" id="A0AAW0AFG7"/>
<evidence type="ECO:0000256" key="1">
    <source>
        <dbReference type="SAM" id="MobiDB-lite"/>
    </source>
</evidence>
<keyword evidence="3" id="KW-1185">Reference proteome</keyword>
<feature type="compositionally biased region" description="Acidic residues" evidence="1">
    <location>
        <begin position="255"/>
        <end position="269"/>
    </location>
</feature>
<dbReference type="Proteomes" id="UP001362999">
    <property type="component" value="Unassembled WGS sequence"/>
</dbReference>
<dbReference type="EMBL" id="JAWWNJ010000069">
    <property type="protein sequence ID" value="KAK7008035.1"/>
    <property type="molecule type" value="Genomic_DNA"/>
</dbReference>
<protein>
    <submittedName>
        <fullName evidence="2">Uncharacterized protein</fullName>
    </submittedName>
</protein>
<evidence type="ECO:0000313" key="3">
    <source>
        <dbReference type="Proteomes" id="UP001362999"/>
    </source>
</evidence>
<organism evidence="2 3">
    <name type="scientific">Favolaschia claudopus</name>
    <dbReference type="NCBI Taxonomy" id="2862362"/>
    <lineage>
        <taxon>Eukaryota</taxon>
        <taxon>Fungi</taxon>
        <taxon>Dikarya</taxon>
        <taxon>Basidiomycota</taxon>
        <taxon>Agaricomycotina</taxon>
        <taxon>Agaricomycetes</taxon>
        <taxon>Agaricomycetidae</taxon>
        <taxon>Agaricales</taxon>
        <taxon>Marasmiineae</taxon>
        <taxon>Mycenaceae</taxon>
        <taxon>Favolaschia</taxon>
    </lineage>
</organism>
<comment type="caution">
    <text evidence="2">The sequence shown here is derived from an EMBL/GenBank/DDBJ whole genome shotgun (WGS) entry which is preliminary data.</text>
</comment>
<evidence type="ECO:0000313" key="2">
    <source>
        <dbReference type="EMBL" id="KAK7008035.1"/>
    </source>
</evidence>
<sequence length="697" mass="79962">MPDIFRGTEKKEEEPDPAWFFWPHMFRETPSLNDVASAGLTLLGLLVFDARKMVLNLGKYALEVEPLLHTSPQIYTRRQWEGVMRVPKAARGFKIGYALEFKSHVLCWNSFDNNFRLRWSSLEDCTADYQKRRVPDPVFEYGAWCTYTAKWLKDALPEYERSAMPVAEALSESGDQPFRGLGKYGTNEVLAIAGFPPWMRFYLILANPLFFCIIVHSFREFVVPRALQSSKYLYKATTLKPLLDTINTFACSNSSDDDELKSTVLDDDTQSTGNDSDNNGNVESNADVDLLLPIFQDPEIDCAFQVTAEQQLSYIQTLRVHARQRIYMTAREATLLDKYNAASKQTWIDRKQRIETAKKKPQKGCTFPFDMSNIRYTSTLPGNLGHVIAGTRWTTVLGEYMAEETADEKKLADACAFIEERVRLQAVTDGRGPISSLATRFDANMVLLFKPHAWLDDTERAELVKVLGWSTNPIEVFYTRQGYLKEARSCDDNQIDFEELSLIRKNGCWRPTLTIEKTNQQGVRWTAFIPPFIPRRIITGPDKNTNLPDFRKVPLYLVQSSNALVASTLREVKTHSKGWTVGPLDFVGHGRILSLGKTIFMALCFWHPSLTPTQMLADYRERESRGRYPEGMRKLSIKQEPLEKTWRSKTKRDKPEECEESMVRYIKRQRRQEREEELKSRKDGSQGGKKKGSKGQG</sequence>
<name>A0AAW0AFG7_9AGAR</name>
<accession>A0AAW0AFG7</accession>
<gene>
    <name evidence="2" type="ORF">R3P38DRAFT_3281154</name>
</gene>
<feature type="compositionally biased region" description="Basic residues" evidence="1">
    <location>
        <begin position="688"/>
        <end position="697"/>
    </location>
</feature>
<feature type="region of interest" description="Disordered" evidence="1">
    <location>
        <begin position="255"/>
        <end position="282"/>
    </location>
</feature>
<proteinExistence type="predicted"/>
<feature type="compositionally biased region" description="Polar residues" evidence="1">
    <location>
        <begin position="270"/>
        <end position="282"/>
    </location>
</feature>